<evidence type="ECO:0000256" key="2">
    <source>
        <dbReference type="ARBA" id="ARBA00023015"/>
    </source>
</evidence>
<dbReference type="InterPro" id="IPR036390">
    <property type="entry name" value="WH_DNA-bd_sf"/>
</dbReference>
<dbReference type="PANTHER" id="PTHR30537:SF5">
    <property type="entry name" value="HTH-TYPE TRANSCRIPTIONAL ACTIVATOR TTDR-RELATED"/>
    <property type="match status" value="1"/>
</dbReference>
<evidence type="ECO:0000313" key="6">
    <source>
        <dbReference type="EMBL" id="CCO49936.1"/>
    </source>
</evidence>
<dbReference type="PANTHER" id="PTHR30537">
    <property type="entry name" value="HTH-TYPE TRANSCRIPTIONAL REGULATOR"/>
    <property type="match status" value="1"/>
</dbReference>
<feature type="domain" description="HTH lysR-type" evidence="5">
    <location>
        <begin position="1"/>
        <end position="59"/>
    </location>
</feature>
<dbReference type="AlphaFoldDB" id="A0AAV2VZS1"/>
<comment type="caution">
    <text evidence="6">The sequence shown here is derived from an EMBL/GenBank/DDBJ whole genome shotgun (WGS) entry which is preliminary data.</text>
</comment>
<evidence type="ECO:0000313" key="7">
    <source>
        <dbReference type="Proteomes" id="UP000018211"/>
    </source>
</evidence>
<evidence type="ECO:0000256" key="3">
    <source>
        <dbReference type="ARBA" id="ARBA00023125"/>
    </source>
</evidence>
<dbReference type="Pfam" id="PF00126">
    <property type="entry name" value="HTH_1"/>
    <property type="match status" value="1"/>
</dbReference>
<evidence type="ECO:0000259" key="5">
    <source>
        <dbReference type="PROSITE" id="PS50931"/>
    </source>
</evidence>
<comment type="similarity">
    <text evidence="1">Belongs to the LysR transcriptional regulatory family.</text>
</comment>
<accession>A0AAV2VZS1</accession>
<dbReference type="PROSITE" id="PS50931">
    <property type="entry name" value="HTH_LYSR"/>
    <property type="match status" value="1"/>
</dbReference>
<gene>
    <name evidence="6" type="ORF">VIBNISOn1_950024</name>
</gene>
<evidence type="ECO:0000256" key="4">
    <source>
        <dbReference type="ARBA" id="ARBA00023163"/>
    </source>
</evidence>
<dbReference type="InterPro" id="IPR036388">
    <property type="entry name" value="WH-like_DNA-bd_sf"/>
</dbReference>
<evidence type="ECO:0000256" key="1">
    <source>
        <dbReference type="ARBA" id="ARBA00009437"/>
    </source>
</evidence>
<protein>
    <submittedName>
        <fullName evidence="6">Transcriptional regulator, LysR family</fullName>
    </submittedName>
</protein>
<dbReference type="GO" id="GO:0003700">
    <property type="term" value="F:DNA-binding transcription factor activity"/>
    <property type="evidence" value="ECO:0007669"/>
    <property type="project" value="InterPro"/>
</dbReference>
<dbReference type="SUPFAM" id="SSF53850">
    <property type="entry name" value="Periplasmic binding protein-like II"/>
    <property type="match status" value="1"/>
</dbReference>
<dbReference type="InterPro" id="IPR005119">
    <property type="entry name" value="LysR_subst-bd"/>
</dbReference>
<keyword evidence="3" id="KW-0238">DNA-binding</keyword>
<proteinExistence type="inferred from homology"/>
<dbReference type="Gene3D" id="1.10.10.10">
    <property type="entry name" value="Winged helix-like DNA-binding domain superfamily/Winged helix DNA-binding domain"/>
    <property type="match status" value="1"/>
</dbReference>
<reference evidence="6 7" key="1">
    <citation type="journal article" date="2013" name="ISME J.">
        <title>Comparative genomics of pathogenic lineages of Vibrio nigripulchritudo identifies virulence-associated traits.</title>
        <authorList>
            <person name="Goudenege D."/>
            <person name="Labreuche Y."/>
            <person name="Krin E."/>
            <person name="Ansquer D."/>
            <person name="Mangenot S."/>
            <person name="Calteau A."/>
            <person name="Medigue C."/>
            <person name="Mazel D."/>
            <person name="Polz M.F."/>
            <person name="Le Roux F."/>
        </authorList>
    </citation>
    <scope>NUCLEOTIDE SEQUENCE [LARGE SCALE GENOMIC DNA]</scope>
    <source>
        <strain evidence="6 7">SOn1</strain>
    </source>
</reference>
<dbReference type="GO" id="GO:0006351">
    <property type="term" value="P:DNA-templated transcription"/>
    <property type="evidence" value="ECO:0007669"/>
    <property type="project" value="TreeGrafter"/>
</dbReference>
<organism evidence="6 7">
    <name type="scientific">Vibrio nigripulchritudo SOn1</name>
    <dbReference type="NCBI Taxonomy" id="1238450"/>
    <lineage>
        <taxon>Bacteria</taxon>
        <taxon>Pseudomonadati</taxon>
        <taxon>Pseudomonadota</taxon>
        <taxon>Gammaproteobacteria</taxon>
        <taxon>Vibrionales</taxon>
        <taxon>Vibrionaceae</taxon>
        <taxon>Vibrio</taxon>
    </lineage>
</organism>
<dbReference type="Gene3D" id="3.40.190.290">
    <property type="match status" value="1"/>
</dbReference>
<keyword evidence="2" id="KW-0805">Transcription regulation</keyword>
<name>A0AAV2VZS1_9VIBR</name>
<dbReference type="GO" id="GO:0043565">
    <property type="term" value="F:sequence-specific DNA binding"/>
    <property type="evidence" value="ECO:0007669"/>
    <property type="project" value="TreeGrafter"/>
</dbReference>
<dbReference type="CDD" id="cd08422">
    <property type="entry name" value="PBP2_CrgA_like"/>
    <property type="match status" value="1"/>
</dbReference>
<sequence>MANFKHASIYRQVVEFGSMAEAAKALAVTPSVISKKIAELESSLGVQLLIRTTRKLEVTEAGEYFYQTFCRIDSEWNELLSEVTRLNDKPAGVLTIAAPTLVNSRVLMKDLERFTDQYPDIEFDLRSVDYDAIPASFADISLARDIELFNSSMFVRVPLYRYVNQLFASPAYLEKHGIPDSIEALSQHSCLAYGKQVTRTRWEFAGGEQVQVQPKLWSDNTEILIQAALQGRGIIYVPALILTKELENNLLVPVDVTNTQSREFEFVAYYRKQQYLPRKCRVLLDFLKTCGPELP</sequence>
<dbReference type="RefSeq" id="WP_022613915.1">
    <property type="nucleotide sequence ID" value="NZ_LK391965.1"/>
</dbReference>
<dbReference type="EMBL" id="CAOF01000192">
    <property type="protein sequence ID" value="CCO49936.1"/>
    <property type="molecule type" value="Genomic_DNA"/>
</dbReference>
<dbReference type="SUPFAM" id="SSF46785">
    <property type="entry name" value="Winged helix' DNA-binding domain"/>
    <property type="match status" value="1"/>
</dbReference>
<dbReference type="Proteomes" id="UP000018211">
    <property type="component" value="Unassembled WGS sequence"/>
</dbReference>
<keyword evidence="4" id="KW-0804">Transcription</keyword>
<dbReference type="InterPro" id="IPR000847">
    <property type="entry name" value="LysR_HTH_N"/>
</dbReference>
<dbReference type="InterPro" id="IPR058163">
    <property type="entry name" value="LysR-type_TF_proteobact-type"/>
</dbReference>
<dbReference type="Pfam" id="PF03466">
    <property type="entry name" value="LysR_substrate"/>
    <property type="match status" value="1"/>
</dbReference>
<dbReference type="FunFam" id="1.10.10.10:FF:000001">
    <property type="entry name" value="LysR family transcriptional regulator"/>
    <property type="match status" value="1"/>
</dbReference>